<dbReference type="InterPro" id="IPR045403">
    <property type="entry name" value="HTH_59_Firmicutes_type"/>
</dbReference>
<organism evidence="3 4">
    <name type="scientific">Romboutsia maritimum</name>
    <dbReference type="NCBI Taxonomy" id="2020948"/>
    <lineage>
        <taxon>Bacteria</taxon>
        <taxon>Bacillati</taxon>
        <taxon>Bacillota</taxon>
        <taxon>Clostridia</taxon>
        <taxon>Peptostreptococcales</taxon>
        <taxon>Peptostreptococcaceae</taxon>
        <taxon>Romboutsia</taxon>
    </lineage>
</organism>
<proteinExistence type="predicted"/>
<dbReference type="EMBL" id="NOJZ02000068">
    <property type="protein sequence ID" value="RDY22412.1"/>
    <property type="molecule type" value="Genomic_DNA"/>
</dbReference>
<dbReference type="Pfam" id="PF20038">
    <property type="entry name" value="HTH_59"/>
    <property type="match status" value="1"/>
</dbReference>
<evidence type="ECO:0000259" key="2">
    <source>
        <dbReference type="Pfam" id="PF20038"/>
    </source>
</evidence>
<reference evidence="3 4" key="1">
    <citation type="journal article" date="2017" name="Genome Announc.">
        <title>Draft Genome Sequence of Romboutsia maritimum sp. nov. Strain CCRI-22766(T), Isolated from Coastal Estuarine Mud.</title>
        <authorList>
            <person name="Maheux A.F."/>
            <person name="Boudreau D.K."/>
            <person name="Berube E."/>
            <person name="Boissinot M."/>
            <person name="Raymond F."/>
            <person name="Brodeur S."/>
            <person name="Corbeil J."/>
            <person name="Brightwell G."/>
            <person name="Broda D."/>
            <person name="Omar R.F."/>
            <person name="Bergeron M.G."/>
        </authorList>
    </citation>
    <scope>NUCLEOTIDE SEQUENCE [LARGE SCALE GENOMIC DNA]</scope>
    <source>
        <strain evidence="3 4">CCRI-22766</strain>
    </source>
</reference>
<gene>
    <name evidence="3" type="ORF">CHF27_013600</name>
</gene>
<feature type="region of interest" description="Disordered" evidence="1">
    <location>
        <begin position="84"/>
        <end position="105"/>
    </location>
</feature>
<accession>A0A371IPL5</accession>
<dbReference type="AlphaFoldDB" id="A0A371IPL5"/>
<keyword evidence="4" id="KW-1185">Reference proteome</keyword>
<protein>
    <recommendedName>
        <fullName evidence="2">Helix-turn-helix domain-containing protein</fullName>
    </recommendedName>
</protein>
<dbReference type="RefSeq" id="WP_095404448.1">
    <property type="nucleotide sequence ID" value="NZ_NOJZ02000068.1"/>
</dbReference>
<sequence>MANGSFEGLYTFLEVAEIYGIDDSCLRKQVARDKFVVGEDVKKMGRTWIITEQAMIKTFGTLKFEDYKKKLEKKEKAEAKKLAAQMAKSKGSRSNNKVHNMNEKEEKIKDSWVSNEINGIELKSFAFNTNNSE</sequence>
<evidence type="ECO:0000256" key="1">
    <source>
        <dbReference type="SAM" id="MobiDB-lite"/>
    </source>
</evidence>
<name>A0A371IPL5_9FIRM</name>
<comment type="caution">
    <text evidence="3">The sequence shown here is derived from an EMBL/GenBank/DDBJ whole genome shotgun (WGS) entry which is preliminary data.</text>
</comment>
<evidence type="ECO:0000313" key="3">
    <source>
        <dbReference type="EMBL" id="RDY22412.1"/>
    </source>
</evidence>
<evidence type="ECO:0000313" key="4">
    <source>
        <dbReference type="Proteomes" id="UP000243494"/>
    </source>
</evidence>
<dbReference type="Proteomes" id="UP000243494">
    <property type="component" value="Unassembled WGS sequence"/>
</dbReference>
<dbReference type="OrthoDB" id="1757354at2"/>
<feature type="domain" description="Helix-turn-helix" evidence="2">
    <location>
        <begin position="8"/>
        <end position="62"/>
    </location>
</feature>